<dbReference type="AlphaFoldDB" id="A0A178J786"/>
<organism evidence="1 2">
    <name type="scientific">Vibrio europaeus</name>
    <dbReference type="NCBI Taxonomy" id="300876"/>
    <lineage>
        <taxon>Bacteria</taxon>
        <taxon>Pseudomonadati</taxon>
        <taxon>Pseudomonadota</taxon>
        <taxon>Gammaproteobacteria</taxon>
        <taxon>Vibrionales</taxon>
        <taxon>Vibrionaceae</taxon>
        <taxon>Vibrio</taxon>
        <taxon>Vibrio oreintalis group</taxon>
    </lineage>
</organism>
<evidence type="ECO:0000313" key="1">
    <source>
        <dbReference type="EMBL" id="OAM98084.1"/>
    </source>
</evidence>
<accession>A0A178J786</accession>
<dbReference type="GeneID" id="78078295"/>
<dbReference type="EMBL" id="LUAX01000007">
    <property type="protein sequence ID" value="OAM98084.1"/>
    <property type="molecule type" value="Genomic_DNA"/>
</dbReference>
<evidence type="ECO:0000313" key="2">
    <source>
        <dbReference type="Proteomes" id="UP000094761"/>
    </source>
</evidence>
<name>A0A178J786_9VIBR</name>
<sequence>MSNLLKLVQIAKRDLAMEDDSYRDVLEQCTGKRSAKGLNDIQLTKVLDRMKALGFKPKRKPQARAPEVAKIRAIWRTMHKQGFIRNANDVAIDAYVKRMTTASNGRGIEKAVWLKSAQAAEVLEALKKWHYRLMAEVITKSGGRIPSNNDCTGPAGYELLAEYYIEKYYKPA</sequence>
<protein>
    <submittedName>
        <fullName evidence="1">Uncharacterized protein</fullName>
    </submittedName>
</protein>
<dbReference type="OrthoDB" id="7360086at2"/>
<dbReference type="Proteomes" id="UP000094761">
    <property type="component" value="Unassembled WGS sequence"/>
</dbReference>
<dbReference type="Pfam" id="PF06252">
    <property type="entry name" value="GemA"/>
    <property type="match status" value="1"/>
</dbReference>
<dbReference type="RefSeq" id="WP_069669237.1">
    <property type="nucleotide sequence ID" value="NZ_JAPFJR010000018.1"/>
</dbReference>
<comment type="caution">
    <text evidence="1">The sequence shown here is derived from an EMBL/GenBank/DDBJ whole genome shotgun (WGS) entry which is preliminary data.</text>
</comment>
<reference evidence="1 2" key="1">
    <citation type="submission" date="2016-03" db="EMBL/GenBank/DDBJ databases">
        <title>Draft genome sequence of the Vibrio tubiashii subs. europaeus.</title>
        <authorList>
            <person name="Spinard E."/>
            <person name="Dubert J."/>
            <person name="Nelson D.R."/>
            <person name="Barja J.L."/>
        </authorList>
    </citation>
    <scope>NUCLEOTIDE SEQUENCE [LARGE SCALE GENOMIC DNA]</scope>
    <source>
        <strain evidence="2">PP-638</strain>
    </source>
</reference>
<gene>
    <name evidence="1" type="ORF">AZ468_21435</name>
</gene>
<dbReference type="InterPro" id="IPR009363">
    <property type="entry name" value="Phage_Mu_Gp16"/>
</dbReference>
<proteinExistence type="predicted"/>